<evidence type="ECO:0000256" key="4">
    <source>
        <dbReference type="ARBA" id="ARBA00022989"/>
    </source>
</evidence>
<evidence type="ECO:0000256" key="1">
    <source>
        <dbReference type="ARBA" id="ARBA00004141"/>
    </source>
</evidence>
<keyword evidence="4 6" id="KW-1133">Transmembrane helix</keyword>
<evidence type="ECO:0000256" key="5">
    <source>
        <dbReference type="ARBA" id="ARBA00023136"/>
    </source>
</evidence>
<dbReference type="AlphaFoldDB" id="A0AAW0JSC8"/>
<comment type="caution">
    <text evidence="7">The sequence shown here is derived from an EMBL/GenBank/DDBJ whole genome shotgun (WGS) entry which is preliminary data.</text>
</comment>
<name>A0AAW0JSC8_QUESU</name>
<comment type="subcellular location">
    <subcellularLocation>
        <location evidence="1">Membrane</location>
        <topology evidence="1">Multi-pass membrane protein</topology>
    </subcellularLocation>
</comment>
<dbReference type="GO" id="GO:0022857">
    <property type="term" value="F:transmembrane transporter activity"/>
    <property type="evidence" value="ECO:0007669"/>
    <property type="project" value="InterPro"/>
</dbReference>
<evidence type="ECO:0000313" key="7">
    <source>
        <dbReference type="EMBL" id="KAK7829360.1"/>
    </source>
</evidence>
<proteinExistence type="inferred from homology"/>
<evidence type="ECO:0000313" key="8">
    <source>
        <dbReference type="Proteomes" id="UP000237347"/>
    </source>
</evidence>
<gene>
    <name evidence="7" type="primary">NPF2.8_0</name>
    <name evidence="7" type="ORF">CFP56_029470</name>
</gene>
<sequence length="186" mass="20197">MYIRLMRSICGLVSPMFLPSLGAFVANTYQGRFHTIVFGTGASLLGMGIMALIVGMTMLKPSLCIDKSNCPQPQSWQLAILSGDLALVAIGFGGVQPCNIAFGADQLDTRTEEGRAQLESFCNCWYFLFTVAVLVALTGVVYVQTSISWLPVCSTSKLLSQVFRGNLSEDCDRTVTANTNPTYNEK</sequence>
<evidence type="ECO:0000256" key="3">
    <source>
        <dbReference type="ARBA" id="ARBA00022692"/>
    </source>
</evidence>
<dbReference type="InterPro" id="IPR000109">
    <property type="entry name" value="POT_fam"/>
</dbReference>
<keyword evidence="5 6" id="KW-0472">Membrane</keyword>
<dbReference type="PANTHER" id="PTHR11654">
    <property type="entry name" value="OLIGOPEPTIDE TRANSPORTER-RELATED"/>
    <property type="match status" value="1"/>
</dbReference>
<organism evidence="7 8">
    <name type="scientific">Quercus suber</name>
    <name type="common">Cork oak</name>
    <dbReference type="NCBI Taxonomy" id="58331"/>
    <lineage>
        <taxon>Eukaryota</taxon>
        <taxon>Viridiplantae</taxon>
        <taxon>Streptophyta</taxon>
        <taxon>Embryophyta</taxon>
        <taxon>Tracheophyta</taxon>
        <taxon>Spermatophyta</taxon>
        <taxon>Magnoliopsida</taxon>
        <taxon>eudicotyledons</taxon>
        <taxon>Gunneridae</taxon>
        <taxon>Pentapetalae</taxon>
        <taxon>rosids</taxon>
        <taxon>fabids</taxon>
        <taxon>Fagales</taxon>
        <taxon>Fagaceae</taxon>
        <taxon>Quercus</taxon>
    </lineage>
</organism>
<feature type="transmembrane region" description="Helical" evidence="6">
    <location>
        <begin position="38"/>
        <end position="59"/>
    </location>
</feature>
<dbReference type="Gene3D" id="1.20.1250.20">
    <property type="entry name" value="MFS general substrate transporter like domains"/>
    <property type="match status" value="1"/>
</dbReference>
<dbReference type="Pfam" id="PF00854">
    <property type="entry name" value="PTR2"/>
    <property type="match status" value="1"/>
</dbReference>
<reference evidence="7 8" key="1">
    <citation type="journal article" date="2018" name="Sci. Data">
        <title>The draft genome sequence of cork oak.</title>
        <authorList>
            <person name="Ramos A.M."/>
            <person name="Usie A."/>
            <person name="Barbosa P."/>
            <person name="Barros P.M."/>
            <person name="Capote T."/>
            <person name="Chaves I."/>
            <person name="Simoes F."/>
            <person name="Abreu I."/>
            <person name="Carrasquinho I."/>
            <person name="Faro C."/>
            <person name="Guimaraes J.B."/>
            <person name="Mendonca D."/>
            <person name="Nobrega F."/>
            <person name="Rodrigues L."/>
            <person name="Saibo N.J.M."/>
            <person name="Varela M.C."/>
            <person name="Egas C."/>
            <person name="Matos J."/>
            <person name="Miguel C.M."/>
            <person name="Oliveira M.M."/>
            <person name="Ricardo C.P."/>
            <person name="Goncalves S."/>
        </authorList>
    </citation>
    <scope>NUCLEOTIDE SEQUENCE [LARGE SCALE GENOMIC DNA]</scope>
    <source>
        <strain evidence="8">cv. HL8</strain>
    </source>
</reference>
<dbReference type="GO" id="GO:0016020">
    <property type="term" value="C:membrane"/>
    <property type="evidence" value="ECO:0007669"/>
    <property type="project" value="UniProtKB-SubCell"/>
</dbReference>
<dbReference type="Proteomes" id="UP000237347">
    <property type="component" value="Unassembled WGS sequence"/>
</dbReference>
<comment type="similarity">
    <text evidence="2">Belongs to the major facilitator superfamily. Proton-dependent oligopeptide transporter (POT/PTR) (TC 2.A.17) family.</text>
</comment>
<feature type="transmembrane region" description="Helical" evidence="6">
    <location>
        <begin position="124"/>
        <end position="143"/>
    </location>
</feature>
<dbReference type="InterPro" id="IPR036259">
    <property type="entry name" value="MFS_trans_sf"/>
</dbReference>
<accession>A0AAW0JSC8</accession>
<keyword evidence="8" id="KW-1185">Reference proteome</keyword>
<keyword evidence="3 6" id="KW-0812">Transmembrane</keyword>
<protein>
    <submittedName>
        <fullName evidence="7">Protein nrt1/ ptr family 2.8</fullName>
    </submittedName>
</protein>
<evidence type="ECO:0000256" key="2">
    <source>
        <dbReference type="ARBA" id="ARBA00005982"/>
    </source>
</evidence>
<dbReference type="EMBL" id="PKMF04000484">
    <property type="protein sequence ID" value="KAK7829360.1"/>
    <property type="molecule type" value="Genomic_DNA"/>
</dbReference>
<evidence type="ECO:0000256" key="6">
    <source>
        <dbReference type="SAM" id="Phobius"/>
    </source>
</evidence>